<dbReference type="GO" id="GO:0006955">
    <property type="term" value="P:immune response"/>
    <property type="evidence" value="ECO:0007669"/>
    <property type="project" value="InterPro"/>
</dbReference>
<evidence type="ECO:0000313" key="4">
    <source>
        <dbReference type="Proteomes" id="UP000314983"/>
    </source>
</evidence>
<keyword evidence="1" id="KW-0202">Cytokine</keyword>
<name>A0A4W4GRL7_ELEEL</name>
<dbReference type="OMA" id="CECVKET"/>
<dbReference type="Pfam" id="PF00048">
    <property type="entry name" value="IL8"/>
    <property type="match status" value="1"/>
</dbReference>
<reference evidence="4" key="1">
    <citation type="journal article" date="2014" name="Science">
        <title>Nonhuman genetics. Genomic basis for the convergent evolution of electric organs.</title>
        <authorList>
            <person name="Gallant J.R."/>
            <person name="Traeger L.L."/>
            <person name="Volkening J.D."/>
            <person name="Moffett H."/>
            <person name="Chen P.H."/>
            <person name="Novina C.D."/>
            <person name="Phillips G.N.Jr."/>
            <person name="Anand R."/>
            <person name="Wells G.B."/>
            <person name="Pinch M."/>
            <person name="Guth R."/>
            <person name="Unguez G.A."/>
            <person name="Albert J.S."/>
            <person name="Zakon H.H."/>
            <person name="Samanta M.P."/>
            <person name="Sussman M.R."/>
        </authorList>
    </citation>
    <scope>NUCLEOTIDE SEQUENCE [LARGE SCALE GENOMIC DNA]</scope>
</reference>
<evidence type="ECO:0000259" key="2">
    <source>
        <dbReference type="Pfam" id="PF00048"/>
    </source>
</evidence>
<dbReference type="InterPro" id="IPR036048">
    <property type="entry name" value="Interleukin_8-like_sf"/>
</dbReference>
<evidence type="ECO:0000313" key="3">
    <source>
        <dbReference type="Ensembl" id="ENSEEEP00000039153.2"/>
    </source>
</evidence>
<feature type="domain" description="Chemokine interleukin-8-like" evidence="2">
    <location>
        <begin position="25"/>
        <end position="81"/>
    </location>
</feature>
<sequence>THMRTNNFLIMLRENRIAGTTIRKKCECITVKNFVKWNSITDFKVIMPEPICNRVQIILRTPSKSLCLAPGSKQGKRLQQCWKNKTCFYTKRVNS</sequence>
<dbReference type="GO" id="GO:0008009">
    <property type="term" value="F:chemokine activity"/>
    <property type="evidence" value="ECO:0007669"/>
    <property type="project" value="InterPro"/>
</dbReference>
<accession>A0A4W4GRL7</accession>
<reference evidence="3" key="5">
    <citation type="submission" date="2025-09" db="UniProtKB">
        <authorList>
            <consortium name="Ensembl"/>
        </authorList>
    </citation>
    <scope>IDENTIFICATION</scope>
</reference>
<protein>
    <submittedName>
        <fullName evidence="3">Chemokine (C-X-C motif) ligand 18a, duplicate 1</fullName>
    </submittedName>
</protein>
<evidence type="ECO:0000256" key="1">
    <source>
        <dbReference type="ARBA" id="ARBA00022514"/>
    </source>
</evidence>
<dbReference type="InterPro" id="IPR001811">
    <property type="entry name" value="Chemokine_IL8-like_dom"/>
</dbReference>
<dbReference type="Gene3D" id="2.40.50.40">
    <property type="match status" value="1"/>
</dbReference>
<dbReference type="SUPFAM" id="SSF54117">
    <property type="entry name" value="Interleukin 8-like chemokines"/>
    <property type="match status" value="1"/>
</dbReference>
<organism evidence="3 4">
    <name type="scientific">Electrophorus electricus</name>
    <name type="common">Electric eel</name>
    <name type="synonym">Gymnotus electricus</name>
    <dbReference type="NCBI Taxonomy" id="8005"/>
    <lineage>
        <taxon>Eukaryota</taxon>
        <taxon>Metazoa</taxon>
        <taxon>Chordata</taxon>
        <taxon>Craniata</taxon>
        <taxon>Vertebrata</taxon>
        <taxon>Euteleostomi</taxon>
        <taxon>Actinopterygii</taxon>
        <taxon>Neopterygii</taxon>
        <taxon>Teleostei</taxon>
        <taxon>Ostariophysi</taxon>
        <taxon>Gymnotiformes</taxon>
        <taxon>Gymnotoidei</taxon>
        <taxon>Gymnotidae</taxon>
        <taxon>Electrophorus</taxon>
    </lineage>
</organism>
<keyword evidence="4" id="KW-1185">Reference proteome</keyword>
<reference evidence="4" key="2">
    <citation type="journal article" date="2017" name="Sci. Adv.">
        <title>A tail of two voltages: Proteomic comparison of the three electric organs of the electric eel.</title>
        <authorList>
            <person name="Traeger L.L."/>
            <person name="Sabat G."/>
            <person name="Barrett-Wilt G.A."/>
            <person name="Wells G.B."/>
            <person name="Sussman M.R."/>
        </authorList>
    </citation>
    <scope>NUCLEOTIDE SEQUENCE [LARGE SCALE GENOMIC DNA]</scope>
</reference>
<reference evidence="3" key="3">
    <citation type="submission" date="2020-05" db="EMBL/GenBank/DDBJ databases">
        <title>Electrophorus electricus (electric eel) genome, fEleEle1, primary haplotype.</title>
        <authorList>
            <person name="Myers G."/>
            <person name="Meyer A."/>
            <person name="Fedrigo O."/>
            <person name="Formenti G."/>
            <person name="Rhie A."/>
            <person name="Tracey A."/>
            <person name="Sims Y."/>
            <person name="Jarvis E.D."/>
        </authorList>
    </citation>
    <scope>NUCLEOTIDE SEQUENCE [LARGE SCALE GENOMIC DNA]</scope>
</reference>
<dbReference type="Proteomes" id="UP000314983">
    <property type="component" value="Chromosome 11"/>
</dbReference>
<dbReference type="AlphaFoldDB" id="A0A4W4GRL7"/>
<dbReference type="GeneTree" id="ENSGT00940000180783"/>
<dbReference type="STRING" id="8005.ENSEEEP00000039153"/>
<dbReference type="Ensembl" id="ENSEEET00000039603.2">
    <property type="protein sequence ID" value="ENSEEEP00000039153.2"/>
    <property type="gene ID" value="ENSEEEG00000018604.2"/>
</dbReference>
<reference evidence="3" key="4">
    <citation type="submission" date="2025-08" db="UniProtKB">
        <authorList>
            <consortium name="Ensembl"/>
        </authorList>
    </citation>
    <scope>IDENTIFICATION</scope>
</reference>
<dbReference type="GO" id="GO:0005615">
    <property type="term" value="C:extracellular space"/>
    <property type="evidence" value="ECO:0007669"/>
    <property type="project" value="UniProtKB-KW"/>
</dbReference>
<proteinExistence type="predicted"/>